<dbReference type="Proteomes" id="UP000247755">
    <property type="component" value="Unassembled WGS sequence"/>
</dbReference>
<proteinExistence type="predicted"/>
<dbReference type="AlphaFoldDB" id="A0A318JG02"/>
<accession>A0A318JG02</accession>
<gene>
    <name evidence="1" type="ORF">NA66_1002323</name>
</gene>
<evidence type="ECO:0000313" key="1">
    <source>
        <dbReference type="EMBL" id="PXX39202.1"/>
    </source>
</evidence>
<protein>
    <submittedName>
        <fullName evidence="1">3-(3-hydroxy-phenyl)propionate hydroxylase</fullName>
    </submittedName>
</protein>
<sequence length="95" mass="10538">MGCPIQALADLERRLHDARMPFAFGTLARHAMPRQPAGVGRDDDGRLFDMYDARDGTVNLGRTDEHVLGRWQDARSDDVAAALERALRPHASTNP</sequence>
<dbReference type="EMBL" id="QJJY01000002">
    <property type="protein sequence ID" value="PXX39202.1"/>
    <property type="molecule type" value="Genomic_DNA"/>
</dbReference>
<evidence type="ECO:0000313" key="2">
    <source>
        <dbReference type="Proteomes" id="UP000247755"/>
    </source>
</evidence>
<comment type="caution">
    <text evidence="1">The sequence shown here is derived from an EMBL/GenBank/DDBJ whole genome shotgun (WGS) entry which is preliminary data.</text>
</comment>
<name>A0A318JG02_BURPY</name>
<reference evidence="1 2" key="1">
    <citation type="submission" date="2018-05" db="EMBL/GenBank/DDBJ databases">
        <title>Comparative genomics of bacterial root endophytes of switchgrass collected from native prairies over two seasons.</title>
        <authorList>
            <person name="Tang Y."/>
        </authorList>
    </citation>
    <scope>NUCLEOTIDE SEQUENCE [LARGE SCALE GENOMIC DNA]</scope>
    <source>
        <strain evidence="1 2">NFIX32</strain>
    </source>
</reference>
<organism evidence="1 2">
    <name type="scientific">Burkholderia pyrrocinia</name>
    <name type="common">Pseudomonas pyrrocinia</name>
    <dbReference type="NCBI Taxonomy" id="60550"/>
    <lineage>
        <taxon>Bacteria</taxon>
        <taxon>Pseudomonadati</taxon>
        <taxon>Pseudomonadota</taxon>
        <taxon>Betaproteobacteria</taxon>
        <taxon>Burkholderiales</taxon>
        <taxon>Burkholderiaceae</taxon>
        <taxon>Burkholderia</taxon>
        <taxon>Burkholderia cepacia complex</taxon>
    </lineage>
</organism>
<dbReference type="RefSeq" id="WP_256260554.1">
    <property type="nucleotide sequence ID" value="NZ_QJJY01000002.1"/>
</dbReference>